<evidence type="ECO:0000313" key="2">
    <source>
        <dbReference type="Proteomes" id="UP000528322"/>
    </source>
</evidence>
<dbReference type="Gene3D" id="3.40.220.10">
    <property type="entry name" value="Leucine Aminopeptidase, subunit E, domain 1"/>
    <property type="match status" value="1"/>
</dbReference>
<keyword evidence="2" id="KW-1185">Reference proteome</keyword>
<dbReference type="InterPro" id="IPR043472">
    <property type="entry name" value="Macro_dom-like"/>
</dbReference>
<accession>A0A7W7Y274</accession>
<reference evidence="1 2" key="1">
    <citation type="submission" date="2020-08" db="EMBL/GenBank/DDBJ databases">
        <title>Genomic Encyclopedia of Type Strains, Phase IV (KMG-IV): sequencing the most valuable type-strain genomes for metagenomic binning, comparative biology and taxonomic classification.</title>
        <authorList>
            <person name="Goeker M."/>
        </authorList>
    </citation>
    <scope>NUCLEOTIDE SEQUENCE [LARGE SCALE GENOMIC DNA]</scope>
    <source>
        <strain evidence="1 2">DSM 22071</strain>
    </source>
</reference>
<dbReference type="AlphaFoldDB" id="A0A7W7Y274"/>
<protein>
    <recommendedName>
        <fullName evidence="3">Macro domain-containing protein</fullName>
    </recommendedName>
</protein>
<evidence type="ECO:0000313" key="1">
    <source>
        <dbReference type="EMBL" id="MBB5020720.1"/>
    </source>
</evidence>
<comment type="caution">
    <text evidence="1">The sequence shown here is derived from an EMBL/GenBank/DDBJ whole genome shotgun (WGS) entry which is preliminary data.</text>
</comment>
<gene>
    <name evidence="1" type="ORF">HNR37_000023</name>
</gene>
<dbReference type="Proteomes" id="UP000528322">
    <property type="component" value="Unassembled WGS sequence"/>
</dbReference>
<dbReference type="EMBL" id="JACHID010000001">
    <property type="protein sequence ID" value="MBB5020720.1"/>
    <property type="molecule type" value="Genomic_DNA"/>
</dbReference>
<organism evidence="1 2">
    <name type="scientific">Desulfurispira natronophila</name>
    <dbReference type="NCBI Taxonomy" id="682562"/>
    <lineage>
        <taxon>Bacteria</taxon>
        <taxon>Pseudomonadati</taxon>
        <taxon>Chrysiogenota</taxon>
        <taxon>Chrysiogenia</taxon>
        <taxon>Chrysiogenales</taxon>
        <taxon>Chrysiogenaceae</taxon>
        <taxon>Desulfurispira</taxon>
    </lineage>
</organism>
<proteinExistence type="predicted"/>
<evidence type="ECO:0008006" key="3">
    <source>
        <dbReference type="Google" id="ProtNLM"/>
    </source>
</evidence>
<dbReference type="InterPro" id="IPR050892">
    <property type="entry name" value="ADP-ribose_metab_enzymes"/>
</dbReference>
<dbReference type="PANTHER" id="PTHR12521">
    <property type="entry name" value="PROTEIN C6ORF130"/>
    <property type="match status" value="1"/>
</dbReference>
<sequence length="144" mass="15765">MKEVTGNLWDYLGLCPLVITTGGQVSRRGNALMLRGCAAEARKRFPGIERELGALIEHNGNRVFALSHSIVSFPVEESPNDLPDIGIIRRSCRELVELTNMRNWPQVAMPRPGCGSGGLAWGDVAPVLHDILDSRFIVVSFADP</sequence>
<dbReference type="GO" id="GO:0140291">
    <property type="term" value="P:peptidyl-glutamate ADP-deribosylation"/>
    <property type="evidence" value="ECO:0007669"/>
    <property type="project" value="TreeGrafter"/>
</dbReference>
<dbReference type="RefSeq" id="WP_183728061.1">
    <property type="nucleotide sequence ID" value="NZ_JACHID010000001.1"/>
</dbReference>
<dbReference type="PANTHER" id="PTHR12521:SF0">
    <property type="entry name" value="ADP-RIBOSE GLYCOHYDROLASE OARD1"/>
    <property type="match status" value="1"/>
</dbReference>
<dbReference type="SUPFAM" id="SSF52949">
    <property type="entry name" value="Macro domain-like"/>
    <property type="match status" value="1"/>
</dbReference>
<name>A0A7W7Y274_9BACT</name>